<feature type="transmembrane region" description="Helical" evidence="2">
    <location>
        <begin position="485"/>
        <end position="509"/>
    </location>
</feature>
<dbReference type="EMBL" id="MLAK01000326">
    <property type="protein sequence ID" value="OHT14705.1"/>
    <property type="molecule type" value="Genomic_DNA"/>
</dbReference>
<comment type="caution">
    <text evidence="3">The sequence shown here is derived from an EMBL/GenBank/DDBJ whole genome shotgun (WGS) entry which is preliminary data.</text>
</comment>
<dbReference type="GeneID" id="94832785"/>
<feature type="compositionally biased region" description="Basic and acidic residues" evidence="1">
    <location>
        <begin position="534"/>
        <end position="544"/>
    </location>
</feature>
<sequence length="580" mass="64892">MLNTTLVNLVIHSTFTSPIFSPSFSESKNNWISFKSIKISKSSLPFFYCISNFKISVKSSCFSRFTSNAVVFDREDVIQNNITYNIFQTQNFNQTVKLESNISIPVIFDDCVFVNIHSYSSGGAIYDRRYLDIHVITCSFINCTTNDQAGAIYVDGSPTSQYVKGNIQINECTFTNCFNSVESSSYKAGVILIYIGRGSDDEFRTFEVSQCGFINCQYPQESRICEGQIKCFANKYNINNANCTNKNKIDYSCIIHAKYSQSPSYAKFLKGINQNGITTFEIFNIEGSTAAYEYIDLINTTQCFSTQYQGSISVFRVYNVKALLYINNVNIVDITINGSDTVTPNLLIDSDQIAPVFSNCYTNSNSPTMITKGYCEYIPEMYAINDNVYGVPLKEITSENDIHHTLEISEDEIVDSILTSSKINEPHFTSNLQNSNSVENEILTISNEIVTSALYLSSSSSSIDSSKQNNDSESDKENKNKLSSAAIAGIAIAITVVVVIICIIIIVVIMMKKANHITDTTESDNLEDEYFNNDNKKENQEKDGGSLILSSETAFTSTRTDSQQANEDIEEFRKDENDII</sequence>
<evidence type="ECO:0000256" key="2">
    <source>
        <dbReference type="SAM" id="Phobius"/>
    </source>
</evidence>
<proteinExistence type="predicted"/>
<feature type="region of interest" description="Disordered" evidence="1">
    <location>
        <begin position="534"/>
        <end position="580"/>
    </location>
</feature>
<dbReference type="RefSeq" id="XP_068367841.1">
    <property type="nucleotide sequence ID" value="XM_068498081.1"/>
</dbReference>
<reference evidence="3" key="1">
    <citation type="submission" date="2016-10" db="EMBL/GenBank/DDBJ databases">
        <authorList>
            <person name="Benchimol M."/>
            <person name="Almeida L.G."/>
            <person name="Vasconcelos A.T."/>
            <person name="Perreira-Neves A."/>
            <person name="Rosa I.A."/>
            <person name="Tasca T."/>
            <person name="Bogo M.R."/>
            <person name="de Souza W."/>
        </authorList>
    </citation>
    <scope>NUCLEOTIDE SEQUENCE [LARGE SCALE GENOMIC DNA]</scope>
    <source>
        <strain evidence="3">K</strain>
    </source>
</reference>
<evidence type="ECO:0000313" key="3">
    <source>
        <dbReference type="EMBL" id="OHT14705.1"/>
    </source>
</evidence>
<dbReference type="AlphaFoldDB" id="A0A1J4KTU3"/>
<keyword evidence="2" id="KW-1133">Transmembrane helix</keyword>
<keyword evidence="2" id="KW-0812">Transmembrane</keyword>
<protein>
    <submittedName>
        <fullName evidence="3">Uncharacterized protein</fullName>
    </submittedName>
</protein>
<feature type="compositionally biased region" description="Basic and acidic residues" evidence="1">
    <location>
        <begin position="571"/>
        <end position="580"/>
    </location>
</feature>
<dbReference type="Proteomes" id="UP000179807">
    <property type="component" value="Unassembled WGS sequence"/>
</dbReference>
<dbReference type="VEuPathDB" id="TrichDB:TRFO_14896"/>
<name>A0A1J4KTU3_9EUKA</name>
<keyword evidence="4" id="KW-1185">Reference proteome</keyword>
<feature type="compositionally biased region" description="Polar residues" evidence="1">
    <location>
        <begin position="548"/>
        <end position="566"/>
    </location>
</feature>
<evidence type="ECO:0000256" key="1">
    <source>
        <dbReference type="SAM" id="MobiDB-lite"/>
    </source>
</evidence>
<gene>
    <name evidence="3" type="ORF">TRFO_14896</name>
</gene>
<evidence type="ECO:0000313" key="4">
    <source>
        <dbReference type="Proteomes" id="UP000179807"/>
    </source>
</evidence>
<accession>A0A1J4KTU3</accession>
<organism evidence="3 4">
    <name type="scientific">Tritrichomonas foetus</name>
    <dbReference type="NCBI Taxonomy" id="1144522"/>
    <lineage>
        <taxon>Eukaryota</taxon>
        <taxon>Metamonada</taxon>
        <taxon>Parabasalia</taxon>
        <taxon>Tritrichomonadida</taxon>
        <taxon>Tritrichomonadidae</taxon>
        <taxon>Tritrichomonas</taxon>
    </lineage>
</organism>
<keyword evidence="2" id="KW-0472">Membrane</keyword>